<keyword evidence="2 7" id="KW-0699">rRNA-binding</keyword>
<comment type="function">
    <text evidence="7">Binds to the 23S rRNA.</text>
</comment>
<evidence type="ECO:0000313" key="9">
    <source>
        <dbReference type="EMBL" id="BDG61844.1"/>
    </source>
</evidence>
<dbReference type="InterPro" id="IPR036791">
    <property type="entry name" value="Ribosomal_bL9_C_sf"/>
</dbReference>
<dbReference type="Gene3D" id="3.10.430.100">
    <property type="entry name" value="Ribosomal protein L9, C-terminal domain"/>
    <property type="match status" value="1"/>
</dbReference>
<dbReference type="SUPFAM" id="SSF55658">
    <property type="entry name" value="L9 N-domain-like"/>
    <property type="match status" value="1"/>
</dbReference>
<evidence type="ECO:0000256" key="3">
    <source>
        <dbReference type="ARBA" id="ARBA00022884"/>
    </source>
</evidence>
<dbReference type="Pfam" id="PF03948">
    <property type="entry name" value="Ribosomal_L9_C"/>
    <property type="match status" value="1"/>
</dbReference>
<dbReference type="InterPro" id="IPR020069">
    <property type="entry name" value="Ribosomal_bL9_C"/>
</dbReference>
<accession>A0AA35CM38</accession>
<dbReference type="GO" id="GO:0006412">
    <property type="term" value="P:translation"/>
    <property type="evidence" value="ECO:0007669"/>
    <property type="project" value="UniProtKB-UniRule"/>
</dbReference>
<feature type="domain" description="Ribosomal protein L9" evidence="8">
    <location>
        <begin position="13"/>
        <end position="40"/>
    </location>
</feature>
<dbReference type="Gene3D" id="3.40.5.10">
    <property type="entry name" value="Ribosomal protein L9, N-terminal domain"/>
    <property type="match status" value="1"/>
</dbReference>
<evidence type="ECO:0000256" key="1">
    <source>
        <dbReference type="ARBA" id="ARBA00010605"/>
    </source>
</evidence>
<dbReference type="FunFam" id="3.40.5.10:FF:000003">
    <property type="entry name" value="50S ribosomal protein L9"/>
    <property type="match status" value="1"/>
</dbReference>
<evidence type="ECO:0000259" key="8">
    <source>
        <dbReference type="PROSITE" id="PS00651"/>
    </source>
</evidence>
<dbReference type="SUPFAM" id="SSF55653">
    <property type="entry name" value="Ribosomal protein L9 C-domain"/>
    <property type="match status" value="1"/>
</dbReference>
<sequence length="148" mass="16296">MKVILKQDVKGLGRKGDLVTVAEGYGRNYLLPRGLAVEASEGAMRSLEVERSAERARQERMAREARALRDRLHGQTVRVPARVGEGGRLFGSVTARDVAEAIGRLTGSEFDRRKVELKEPIRSLGVFPVQVRLAPDVVAEVKVHVVEA</sequence>
<proteinExistence type="inferred from homology"/>
<dbReference type="NCBIfam" id="TIGR00158">
    <property type="entry name" value="L9"/>
    <property type="match status" value="1"/>
</dbReference>
<dbReference type="PANTHER" id="PTHR21368">
    <property type="entry name" value="50S RIBOSOMAL PROTEIN L9"/>
    <property type="match status" value="1"/>
</dbReference>
<dbReference type="GO" id="GO:0019843">
    <property type="term" value="F:rRNA binding"/>
    <property type="evidence" value="ECO:0007669"/>
    <property type="project" value="UniProtKB-UniRule"/>
</dbReference>
<evidence type="ECO:0000313" key="10">
    <source>
        <dbReference type="Proteomes" id="UP001163687"/>
    </source>
</evidence>
<dbReference type="InterPro" id="IPR020070">
    <property type="entry name" value="Ribosomal_bL9_N"/>
</dbReference>
<dbReference type="Proteomes" id="UP001163687">
    <property type="component" value="Chromosome"/>
</dbReference>
<evidence type="ECO:0000256" key="7">
    <source>
        <dbReference type="HAMAP-Rule" id="MF_00503"/>
    </source>
</evidence>
<evidence type="ECO:0000256" key="5">
    <source>
        <dbReference type="ARBA" id="ARBA00023274"/>
    </source>
</evidence>
<keyword evidence="5 7" id="KW-0687">Ribonucleoprotein</keyword>
<dbReference type="RefSeq" id="WP_264842464.1">
    <property type="nucleotide sequence ID" value="NZ_AP025628.1"/>
</dbReference>
<dbReference type="PROSITE" id="PS00651">
    <property type="entry name" value="RIBOSOMAL_L9"/>
    <property type="match status" value="1"/>
</dbReference>
<comment type="similarity">
    <text evidence="1 7">Belongs to the bacterial ribosomal protein bL9 family.</text>
</comment>
<dbReference type="GO" id="GO:0003735">
    <property type="term" value="F:structural constituent of ribosome"/>
    <property type="evidence" value="ECO:0007669"/>
    <property type="project" value="InterPro"/>
</dbReference>
<dbReference type="AlphaFoldDB" id="A0AA35CM38"/>
<dbReference type="KEGG" id="cmic:caldi_29340"/>
<protein>
    <recommendedName>
        <fullName evidence="6 7">Large ribosomal subunit protein bL9</fullName>
    </recommendedName>
</protein>
<organism evidence="9 10">
    <name type="scientific">Caldinitratiruptor microaerophilus</name>
    <dbReference type="NCBI Taxonomy" id="671077"/>
    <lineage>
        <taxon>Bacteria</taxon>
        <taxon>Bacillati</taxon>
        <taxon>Bacillota</taxon>
        <taxon>Clostridia</taxon>
        <taxon>Eubacteriales</taxon>
        <taxon>Symbiobacteriaceae</taxon>
        <taxon>Caldinitratiruptor</taxon>
    </lineage>
</organism>
<evidence type="ECO:0000256" key="4">
    <source>
        <dbReference type="ARBA" id="ARBA00022980"/>
    </source>
</evidence>
<dbReference type="GO" id="GO:1990904">
    <property type="term" value="C:ribonucleoprotein complex"/>
    <property type="evidence" value="ECO:0007669"/>
    <property type="project" value="UniProtKB-KW"/>
</dbReference>
<name>A0AA35CM38_9FIRM</name>
<gene>
    <name evidence="7" type="primary">rplI</name>
    <name evidence="9" type="ORF">caldi_29340</name>
</gene>
<dbReference type="InterPro" id="IPR009027">
    <property type="entry name" value="Ribosomal_bL9/RNase_H1_N"/>
</dbReference>
<dbReference type="InterPro" id="IPR036935">
    <property type="entry name" value="Ribosomal_bL9_N_sf"/>
</dbReference>
<dbReference type="HAMAP" id="MF_00503">
    <property type="entry name" value="Ribosomal_bL9"/>
    <property type="match status" value="1"/>
</dbReference>
<dbReference type="Pfam" id="PF01281">
    <property type="entry name" value="Ribosomal_L9_N"/>
    <property type="match status" value="1"/>
</dbReference>
<dbReference type="InterPro" id="IPR020594">
    <property type="entry name" value="Ribosomal_bL9_bac/chp"/>
</dbReference>
<dbReference type="GO" id="GO:0005840">
    <property type="term" value="C:ribosome"/>
    <property type="evidence" value="ECO:0007669"/>
    <property type="project" value="UniProtKB-KW"/>
</dbReference>
<keyword evidence="3 7" id="KW-0694">RNA-binding</keyword>
<reference evidence="9" key="1">
    <citation type="submission" date="2022-03" db="EMBL/GenBank/DDBJ databases">
        <title>Complete genome sequence of Caldinitratiruptor microaerophilus.</title>
        <authorList>
            <person name="Mukaiyama R."/>
            <person name="Nishiyama T."/>
            <person name="Ueda K."/>
        </authorList>
    </citation>
    <scope>NUCLEOTIDE SEQUENCE</scope>
    <source>
        <strain evidence="9">JCM 16183</strain>
    </source>
</reference>
<dbReference type="EMBL" id="AP025628">
    <property type="protein sequence ID" value="BDG61844.1"/>
    <property type="molecule type" value="Genomic_DNA"/>
</dbReference>
<keyword evidence="4 7" id="KW-0689">Ribosomal protein</keyword>
<evidence type="ECO:0000256" key="6">
    <source>
        <dbReference type="ARBA" id="ARBA00035292"/>
    </source>
</evidence>
<dbReference type="InterPro" id="IPR000244">
    <property type="entry name" value="Ribosomal_bL9"/>
</dbReference>
<keyword evidence="10" id="KW-1185">Reference proteome</keyword>
<evidence type="ECO:0000256" key="2">
    <source>
        <dbReference type="ARBA" id="ARBA00022730"/>
    </source>
</evidence>